<evidence type="ECO:0000313" key="1">
    <source>
        <dbReference type="EMBL" id="KKK59425.1"/>
    </source>
</evidence>
<feature type="non-terminal residue" evidence="1">
    <location>
        <position position="1"/>
    </location>
</feature>
<comment type="caution">
    <text evidence="1">The sequence shown here is derived from an EMBL/GenBank/DDBJ whole genome shotgun (WGS) entry which is preliminary data.</text>
</comment>
<accession>A0A0F8XEQ8</accession>
<protein>
    <submittedName>
        <fullName evidence="1">Uncharacterized protein</fullName>
    </submittedName>
</protein>
<name>A0A0F8XEQ8_9ZZZZ</name>
<organism evidence="1">
    <name type="scientific">marine sediment metagenome</name>
    <dbReference type="NCBI Taxonomy" id="412755"/>
    <lineage>
        <taxon>unclassified sequences</taxon>
        <taxon>metagenomes</taxon>
        <taxon>ecological metagenomes</taxon>
    </lineage>
</organism>
<dbReference type="AlphaFoldDB" id="A0A0F8XEQ8"/>
<sequence>TSIVLGSDANVKVKNFNIFEVLVD</sequence>
<gene>
    <name evidence="1" type="ORF">LCGC14_3034500</name>
</gene>
<proteinExistence type="predicted"/>
<dbReference type="EMBL" id="LAZR01063485">
    <property type="protein sequence ID" value="KKK59425.1"/>
    <property type="molecule type" value="Genomic_DNA"/>
</dbReference>
<reference evidence="1" key="1">
    <citation type="journal article" date="2015" name="Nature">
        <title>Complex archaea that bridge the gap between prokaryotes and eukaryotes.</title>
        <authorList>
            <person name="Spang A."/>
            <person name="Saw J.H."/>
            <person name="Jorgensen S.L."/>
            <person name="Zaremba-Niedzwiedzka K."/>
            <person name="Martijn J."/>
            <person name="Lind A.E."/>
            <person name="van Eijk R."/>
            <person name="Schleper C."/>
            <person name="Guy L."/>
            <person name="Ettema T.J."/>
        </authorList>
    </citation>
    <scope>NUCLEOTIDE SEQUENCE</scope>
</reference>